<protein>
    <recommendedName>
        <fullName evidence="6">UPF3 domain-containing protein</fullName>
    </recommendedName>
</protein>
<evidence type="ECO:0000313" key="7">
    <source>
        <dbReference type="EMBL" id="CAF3944409.1"/>
    </source>
</evidence>
<dbReference type="EMBL" id="CAJOAY010002342">
    <property type="protein sequence ID" value="CAF3944409.1"/>
    <property type="molecule type" value="Genomic_DNA"/>
</dbReference>
<dbReference type="GO" id="GO:0000184">
    <property type="term" value="P:nuclear-transcribed mRNA catabolic process, nonsense-mediated decay"/>
    <property type="evidence" value="ECO:0007669"/>
    <property type="project" value="UniProtKB-KW"/>
</dbReference>
<feature type="domain" description="UPF3" evidence="6">
    <location>
        <begin position="24"/>
        <end position="104"/>
    </location>
</feature>
<dbReference type="InterPro" id="IPR005120">
    <property type="entry name" value="UPF3_dom"/>
</dbReference>
<evidence type="ECO:0000256" key="2">
    <source>
        <dbReference type="ARBA" id="ARBA00005991"/>
    </source>
</evidence>
<evidence type="ECO:0000259" key="6">
    <source>
        <dbReference type="Pfam" id="PF03467"/>
    </source>
</evidence>
<gene>
    <name evidence="7" type="ORF">OKA104_LOCUS26574</name>
</gene>
<dbReference type="PANTHER" id="PTHR13112:SF0">
    <property type="entry name" value="FI21285P1"/>
    <property type="match status" value="1"/>
</dbReference>
<comment type="similarity">
    <text evidence="2">Belongs to the RENT3 family.</text>
</comment>
<keyword evidence="3" id="KW-0866">Nonsense-mediated mRNA decay</keyword>
<feature type="region of interest" description="Disordered" evidence="5">
    <location>
        <begin position="1"/>
        <end position="23"/>
    </location>
</feature>
<dbReference type="CDD" id="cd12455">
    <property type="entry name" value="RRM_like_Smg4_UPF3"/>
    <property type="match status" value="1"/>
</dbReference>
<comment type="subcellular location">
    <subcellularLocation>
        <location evidence="1">Nucleus</location>
    </subcellularLocation>
</comment>
<name>A0A819KGU7_9BILA</name>
<dbReference type="Proteomes" id="UP000663881">
    <property type="component" value="Unassembled WGS sequence"/>
</dbReference>
<dbReference type="AlphaFoldDB" id="A0A819KGU7"/>
<evidence type="ECO:0000256" key="4">
    <source>
        <dbReference type="ARBA" id="ARBA00023242"/>
    </source>
</evidence>
<dbReference type="Pfam" id="PF03467">
    <property type="entry name" value="Smg4_UPF3"/>
    <property type="match status" value="1"/>
</dbReference>
<dbReference type="GO" id="GO:0005737">
    <property type="term" value="C:cytoplasm"/>
    <property type="evidence" value="ECO:0007669"/>
    <property type="project" value="TreeGrafter"/>
</dbReference>
<keyword evidence="4" id="KW-0539">Nucleus</keyword>
<reference evidence="7" key="1">
    <citation type="submission" date="2021-02" db="EMBL/GenBank/DDBJ databases">
        <authorList>
            <person name="Nowell W R."/>
        </authorList>
    </citation>
    <scope>NUCLEOTIDE SEQUENCE</scope>
</reference>
<dbReference type="GO" id="GO:0003729">
    <property type="term" value="F:mRNA binding"/>
    <property type="evidence" value="ECO:0007669"/>
    <property type="project" value="TreeGrafter"/>
</dbReference>
<evidence type="ECO:0000256" key="5">
    <source>
        <dbReference type="SAM" id="MobiDB-lite"/>
    </source>
</evidence>
<dbReference type="SUPFAM" id="SSF54928">
    <property type="entry name" value="RNA-binding domain, RBD"/>
    <property type="match status" value="1"/>
</dbReference>
<sequence length="114" mass="13276">MVDGARTNTKQQTPTNTRSFSDQNQTKIVLRRLPPLLTSEQFLEIVSPLPDHDYYRFCKADLSFGQQYAFSRVYLNIPNRQDLIIFTEKFQGYVFVDKNGNNFVICLFLILSIC</sequence>
<comment type="caution">
    <text evidence="7">The sequence shown here is derived from an EMBL/GenBank/DDBJ whole genome shotgun (WGS) entry which is preliminary data.</text>
</comment>
<dbReference type="InterPro" id="IPR039722">
    <property type="entry name" value="Upf3"/>
</dbReference>
<accession>A0A819KGU7</accession>
<dbReference type="GO" id="GO:0045727">
    <property type="term" value="P:positive regulation of translation"/>
    <property type="evidence" value="ECO:0007669"/>
    <property type="project" value="TreeGrafter"/>
</dbReference>
<dbReference type="Gene3D" id="3.30.70.330">
    <property type="match status" value="1"/>
</dbReference>
<dbReference type="InterPro" id="IPR035979">
    <property type="entry name" value="RBD_domain_sf"/>
</dbReference>
<dbReference type="PANTHER" id="PTHR13112">
    <property type="entry name" value="UPF3 REGULATOR OF NONSENSE TRANSCRIPTS-LIKE PROTEIN"/>
    <property type="match status" value="1"/>
</dbReference>
<evidence type="ECO:0000256" key="3">
    <source>
        <dbReference type="ARBA" id="ARBA00023161"/>
    </source>
</evidence>
<evidence type="ECO:0000313" key="8">
    <source>
        <dbReference type="Proteomes" id="UP000663881"/>
    </source>
</evidence>
<organism evidence="7 8">
    <name type="scientific">Adineta steineri</name>
    <dbReference type="NCBI Taxonomy" id="433720"/>
    <lineage>
        <taxon>Eukaryota</taxon>
        <taxon>Metazoa</taxon>
        <taxon>Spiralia</taxon>
        <taxon>Gnathifera</taxon>
        <taxon>Rotifera</taxon>
        <taxon>Eurotatoria</taxon>
        <taxon>Bdelloidea</taxon>
        <taxon>Adinetida</taxon>
        <taxon>Adinetidae</taxon>
        <taxon>Adineta</taxon>
    </lineage>
</organism>
<evidence type="ECO:0000256" key="1">
    <source>
        <dbReference type="ARBA" id="ARBA00004123"/>
    </source>
</evidence>
<dbReference type="GO" id="GO:0005730">
    <property type="term" value="C:nucleolus"/>
    <property type="evidence" value="ECO:0007669"/>
    <property type="project" value="TreeGrafter"/>
</dbReference>
<proteinExistence type="inferred from homology"/>
<dbReference type="InterPro" id="IPR012677">
    <property type="entry name" value="Nucleotide-bd_a/b_plait_sf"/>
</dbReference>